<feature type="compositionally biased region" description="Acidic residues" evidence="13">
    <location>
        <begin position="670"/>
        <end position="682"/>
    </location>
</feature>
<dbReference type="eggNOG" id="KOG1281">
    <property type="taxonomic scope" value="Eukaryota"/>
</dbReference>
<feature type="transmembrane region" description="Helical" evidence="14">
    <location>
        <begin position="997"/>
        <end position="1022"/>
    </location>
</feature>
<dbReference type="InterPro" id="IPR004331">
    <property type="entry name" value="SPX_dom"/>
</dbReference>
<dbReference type="InterPro" id="IPR023798">
    <property type="entry name" value="Ribosomal_uS7_dom"/>
</dbReference>
<evidence type="ECO:0000256" key="5">
    <source>
        <dbReference type="ARBA" id="ARBA00022692"/>
    </source>
</evidence>
<dbReference type="GO" id="GO:0005739">
    <property type="term" value="C:mitochondrion"/>
    <property type="evidence" value="ECO:0007669"/>
    <property type="project" value="UniProtKB-SubCell"/>
</dbReference>
<dbReference type="GO" id="GO:0006817">
    <property type="term" value="P:phosphate ion transport"/>
    <property type="evidence" value="ECO:0007669"/>
    <property type="project" value="TreeGrafter"/>
</dbReference>
<organism evidence="16 17">
    <name type="scientific">Aspergillus oryzae</name>
    <name type="common">Yellow koji mold</name>
    <dbReference type="NCBI Taxonomy" id="5062"/>
    <lineage>
        <taxon>Eukaryota</taxon>
        <taxon>Fungi</taxon>
        <taxon>Dikarya</taxon>
        <taxon>Ascomycota</taxon>
        <taxon>Pezizomycotina</taxon>
        <taxon>Eurotiomycetes</taxon>
        <taxon>Eurotiomycetidae</taxon>
        <taxon>Eurotiales</taxon>
        <taxon>Aspergillaceae</taxon>
        <taxon>Aspergillus</taxon>
        <taxon>Aspergillus subgen. Circumdati</taxon>
    </lineage>
</organism>
<evidence type="ECO:0000256" key="4">
    <source>
        <dbReference type="ARBA" id="ARBA00022448"/>
    </source>
</evidence>
<evidence type="ECO:0000259" key="15">
    <source>
        <dbReference type="PROSITE" id="PS51382"/>
    </source>
</evidence>
<dbReference type="PROSITE" id="PS51382">
    <property type="entry name" value="SPX"/>
    <property type="match status" value="1"/>
</dbReference>
<feature type="transmembrane region" description="Helical" evidence="14">
    <location>
        <begin position="1083"/>
        <end position="1105"/>
    </location>
</feature>
<evidence type="ECO:0000256" key="12">
    <source>
        <dbReference type="ARBA" id="ARBA00039306"/>
    </source>
</evidence>
<dbReference type="VEuPathDB" id="FungiDB:AO090003000920"/>
<sequence>MPPRLNLFNARTAVPVFRQTSINVSRPSIATTINSNRSTRHGLKTGLSSSTPMQKRYNSSASGGDNSERPKAPTEDPLPHVSEEAAEISKIMDKKCDGTPASPELEQGTPISEILQRDKEAQKHMPKVMQDQIKSSTGTRSFSTSTRRSQAELHGQGKSFDEQTAAVMASMISQVNQQAEEFHDGIKFDPVETLPKTENFRTRYDSLLEQFTKLLMTDGKLSRAQKDMAFILDHLRTAPPPQPNPKRPLLPGPPAPQLPLNPVLYLTLIVDSVAPLIKIRQQKGIAGGGASVQIPVPLALRQRRRTAIKWIIDGSDKRRDSKFAQRVANELVAVAEGRSGVWDKREQQHKLGIAGRSNLGMVGGRRVPPNTSSGLTPAQHWTANPIPSPCSVPLYLSTVSSHAGGPKVARIASATSASPDDIDVTTHPRLSGQDIELVEYPVPPSTRACQSHTGSQGFYSRPIGQRQLLDRTSQPGTLEHSNPNSRQTLRHVQWDKPIRLKYWVEALHRRSRFPEPQSKMKFSHSIQFNAVPEWSSYYLAYSNLKKLIYSLEQQVRKAGGQAQADVESAPLLDSTPNTDSIFRKALDAELEKICTFYQDKELEILKEVEDVIRDAEEYASEADGINVDPMSEHMTKTRTMSSGSRRRSGNGYHDFPLNPDRRRSSVTESAVDDDDDDADSDDEHLSVHSGRRLSHGAGSTNPDDGRTDYMGESGYMGDSRGWRSNRAQVEHFGDPKVLDLYNSGLSLKKRAVDAYVSLCGLKSYIQLNKTGFSKALKKYDKILDRSLRREYMNSTVSLAYPFTESTMSKVEADIRKIEKVYADVVTTGDLSLARRELRLHLREHVVWERNTVWREMIGIERKAQAANVGIRRTILGGDEDPAAARRQGDEQEISLTEFKTPLGVFHPPQWLCSLSFGTLVLVLAIFVTLLAVPIMDKPEQQNCLAMLIFVSLLWATEVIPLFVTSLLIPFLVVLLRIMKSEEKPYKRLGPKEATSAAFSAMWTPVIMLLLGGFTIAAALSKYDIARRMAMFVLSKAGSSPRVVLLTNMFVSMFLSMWISNVASPVLCYSIIQPLLRNLPPDSNFAKALVLGIALAANVGGAASPIASPQNIIALQNMHPSISWGTWFFVSLPVCIISILLIWGLLVFTFHPGRGTTLVPIRPVKDKFSGVQWFISIVTLSTIALWCGSHQLEHVFGDMGVIAIIPMVLFFGTGILNKEDFNNFLWTIIILAAGGLCLGKAVTSSGLLHTIANGITARVEHLSLYGVLIVFSVLILIMATFISHTVAALIILPLVRQIGVGMEDPHPNLLVMASALMCSVAMALPTSGFPNMTAIMTEVPQTGQRYLQVHHFFTRGIPASLMAWAVIITLGYALMYIAGL</sequence>
<gene>
    <name evidence="16" type="ORF">OAory_01058710</name>
</gene>
<reference evidence="16 17" key="1">
    <citation type="submission" date="2016-10" db="EMBL/GenBank/DDBJ databases">
        <title>Genome sequencing of Aspergillus oryzae BCC7051.</title>
        <authorList>
            <person name="Thammarongtham C."/>
            <person name="Vorapreeda T."/>
            <person name="Nookaew I."/>
            <person name="Srisuk T."/>
            <person name="Land M."/>
            <person name="Jeennor S."/>
            <person name="Laoteng K."/>
        </authorList>
    </citation>
    <scope>NUCLEOTIDE SEQUENCE [LARGE SCALE GENOMIC DNA]</scope>
    <source>
        <strain evidence="16 17">BCC7051</strain>
    </source>
</reference>
<feature type="compositionally biased region" description="Polar residues" evidence="13">
    <location>
        <begin position="46"/>
        <end position="65"/>
    </location>
</feature>
<comment type="function">
    <text evidence="11">Component of the mitochondrial ribosome (mitoribosome), a dedicated translation machinery responsible for the synthesis of mitochondrial genome-encoded proteins, including at least some of the essential transmembrane subunits of the mitochondrial respiratory chain. The mitoribosomes are attached to the mitochondrial inner membrane and translation products are cotranslationally integrated into the membrane.</text>
</comment>
<feature type="region of interest" description="Disordered" evidence="13">
    <location>
        <begin position="127"/>
        <end position="158"/>
    </location>
</feature>
<feature type="transmembrane region" description="Helical" evidence="14">
    <location>
        <begin position="1126"/>
        <end position="1149"/>
    </location>
</feature>
<evidence type="ECO:0000256" key="9">
    <source>
        <dbReference type="ARBA" id="ARBA00023136"/>
    </source>
</evidence>
<evidence type="ECO:0000256" key="6">
    <source>
        <dbReference type="ARBA" id="ARBA00022980"/>
    </source>
</evidence>
<dbReference type="Pfam" id="PF03600">
    <property type="entry name" value="CitMHS"/>
    <property type="match status" value="1"/>
</dbReference>
<feature type="transmembrane region" description="Helical" evidence="14">
    <location>
        <begin position="914"/>
        <end position="932"/>
    </location>
</feature>
<feature type="transmembrane region" description="Helical" evidence="14">
    <location>
        <begin position="1222"/>
        <end position="1242"/>
    </location>
</feature>
<dbReference type="CDD" id="cd01115">
    <property type="entry name" value="SLC13_permease"/>
    <property type="match status" value="1"/>
</dbReference>
<evidence type="ECO:0000256" key="7">
    <source>
        <dbReference type="ARBA" id="ARBA00022989"/>
    </source>
</evidence>
<keyword evidence="5 14" id="KW-0812">Transmembrane</keyword>
<dbReference type="InterPro" id="IPR004680">
    <property type="entry name" value="Cit_transptr-like_dom"/>
</dbReference>
<feature type="transmembrane region" description="Helical" evidence="14">
    <location>
        <begin position="1169"/>
        <end position="1187"/>
    </location>
</feature>
<evidence type="ECO:0000256" key="14">
    <source>
        <dbReference type="SAM" id="Phobius"/>
    </source>
</evidence>
<dbReference type="VEuPathDB" id="FungiDB:AO090003000921"/>
<keyword evidence="6" id="KW-0689">Ribosomal protein</keyword>
<dbReference type="CDD" id="cd14868">
    <property type="entry name" value="uS7_Mitochondria_Fungi"/>
    <property type="match status" value="1"/>
</dbReference>
<comment type="caution">
    <text evidence="16">The sequence shown here is derived from an EMBL/GenBank/DDBJ whole genome shotgun (WGS) entry which is preliminary data.</text>
</comment>
<keyword evidence="10" id="KW-0687">Ribonucleoprotein</keyword>
<dbReference type="GO" id="GO:0005315">
    <property type="term" value="F:phosphate transmembrane transporter activity"/>
    <property type="evidence" value="ECO:0007669"/>
    <property type="project" value="TreeGrafter"/>
</dbReference>
<feature type="transmembrane region" description="Helical" evidence="14">
    <location>
        <begin position="1194"/>
        <end position="1216"/>
    </location>
</feature>
<dbReference type="GO" id="GO:0005886">
    <property type="term" value="C:plasma membrane"/>
    <property type="evidence" value="ECO:0007669"/>
    <property type="project" value="TreeGrafter"/>
</dbReference>
<dbReference type="OrthoDB" id="10260443at2759"/>
<evidence type="ECO:0000256" key="10">
    <source>
        <dbReference type="ARBA" id="ARBA00023274"/>
    </source>
</evidence>
<feature type="transmembrane region" description="Helical" evidence="14">
    <location>
        <begin position="1355"/>
        <end position="1377"/>
    </location>
</feature>
<keyword evidence="8" id="KW-0496">Mitochondrion</keyword>
<dbReference type="GO" id="GO:0006797">
    <property type="term" value="P:polyphosphate metabolic process"/>
    <property type="evidence" value="ECO:0007669"/>
    <property type="project" value="TreeGrafter"/>
</dbReference>
<evidence type="ECO:0000256" key="8">
    <source>
        <dbReference type="ARBA" id="ARBA00023128"/>
    </source>
</evidence>
<dbReference type="InterPro" id="IPR036823">
    <property type="entry name" value="Ribosomal_uS7_dom_sf"/>
</dbReference>
<keyword evidence="7 14" id="KW-1133">Transmembrane helix</keyword>
<feature type="region of interest" description="Disordered" evidence="13">
    <location>
        <begin position="623"/>
        <end position="712"/>
    </location>
</feature>
<dbReference type="PANTHER" id="PTHR10283">
    <property type="entry name" value="SOLUTE CARRIER FAMILY 13 MEMBER"/>
    <property type="match status" value="1"/>
</dbReference>
<feature type="compositionally biased region" description="Low complexity" evidence="13">
    <location>
        <begin position="135"/>
        <end position="148"/>
    </location>
</feature>
<keyword evidence="4" id="KW-0813">Transport</keyword>
<dbReference type="Gene3D" id="1.10.455.10">
    <property type="entry name" value="Ribosomal protein S7 domain"/>
    <property type="match status" value="1"/>
</dbReference>
<dbReference type="EMBL" id="MKZY01000004">
    <property type="protein sequence ID" value="OOO10063.1"/>
    <property type="molecule type" value="Genomic_DNA"/>
</dbReference>
<evidence type="ECO:0000256" key="11">
    <source>
        <dbReference type="ARBA" id="ARBA00037226"/>
    </source>
</evidence>
<feature type="domain" description="SPX" evidence="15">
    <location>
        <begin position="520"/>
        <end position="793"/>
    </location>
</feature>
<feature type="compositionally biased region" description="Basic and acidic residues" evidence="13">
    <location>
        <begin position="66"/>
        <end position="80"/>
    </location>
</feature>
<feature type="transmembrane region" description="Helical" evidence="14">
    <location>
        <begin position="1042"/>
        <end position="1071"/>
    </location>
</feature>
<keyword evidence="9 14" id="KW-0472">Membrane</keyword>
<protein>
    <recommendedName>
        <fullName evidence="12">Small ribosomal subunit protein uS7m</fullName>
    </recommendedName>
</protein>
<accession>A0A1S9DLX6</accession>
<feature type="transmembrane region" description="Helical" evidence="14">
    <location>
        <begin position="1263"/>
        <end position="1290"/>
    </location>
</feature>
<feature type="transmembrane region" description="Helical" evidence="14">
    <location>
        <begin position="1310"/>
        <end position="1334"/>
    </location>
</feature>
<evidence type="ECO:0000256" key="2">
    <source>
        <dbReference type="ARBA" id="ARBA00004173"/>
    </source>
</evidence>
<evidence type="ECO:0000313" key="17">
    <source>
        <dbReference type="Proteomes" id="UP000190312"/>
    </source>
</evidence>
<evidence type="ECO:0000313" key="16">
    <source>
        <dbReference type="EMBL" id="OOO10063.1"/>
    </source>
</evidence>
<dbReference type="GO" id="GO:0005840">
    <property type="term" value="C:ribosome"/>
    <property type="evidence" value="ECO:0007669"/>
    <property type="project" value="UniProtKB-KW"/>
</dbReference>
<evidence type="ECO:0000256" key="1">
    <source>
        <dbReference type="ARBA" id="ARBA00004141"/>
    </source>
</evidence>
<feature type="transmembrane region" description="Helical" evidence="14">
    <location>
        <begin position="944"/>
        <end position="977"/>
    </location>
</feature>
<dbReference type="InterPro" id="IPR047988">
    <property type="entry name" value="Ribosomal_uS7m_fungi"/>
</dbReference>
<dbReference type="SUPFAM" id="SSF47973">
    <property type="entry name" value="Ribosomal protein S7"/>
    <property type="match status" value="1"/>
</dbReference>
<proteinExistence type="inferred from homology"/>
<dbReference type="Proteomes" id="UP000190312">
    <property type="component" value="Unassembled WGS sequence"/>
</dbReference>
<evidence type="ECO:0000256" key="13">
    <source>
        <dbReference type="SAM" id="MobiDB-lite"/>
    </source>
</evidence>
<dbReference type="PANTHER" id="PTHR10283:SF92">
    <property type="entry name" value="LOW-AFFINITY PHOSPHATE TRANSPORTER PHO91"/>
    <property type="match status" value="1"/>
</dbReference>
<dbReference type="FunFam" id="1.10.455.10:FF:000006">
    <property type="entry name" value="37S ribosomal protein S7, mitochondrial"/>
    <property type="match status" value="1"/>
</dbReference>
<evidence type="ECO:0000256" key="3">
    <source>
        <dbReference type="ARBA" id="ARBA00007151"/>
    </source>
</evidence>
<feature type="region of interest" description="Disordered" evidence="13">
    <location>
        <begin position="31"/>
        <end position="80"/>
    </location>
</feature>
<comment type="subcellular location">
    <subcellularLocation>
        <location evidence="1">Membrane</location>
        <topology evidence="1">Multi-pass membrane protein</topology>
    </subcellularLocation>
    <subcellularLocation>
        <location evidence="2">Mitochondrion</location>
    </subcellularLocation>
</comment>
<dbReference type="GO" id="GO:1990904">
    <property type="term" value="C:ribonucleoprotein complex"/>
    <property type="evidence" value="ECO:0007669"/>
    <property type="project" value="UniProtKB-KW"/>
</dbReference>
<name>A0A1S9DLX6_ASPOZ</name>
<dbReference type="CDD" id="cd14478">
    <property type="entry name" value="SPX_PHO87_PHO90_like"/>
    <property type="match status" value="1"/>
</dbReference>
<comment type="similarity">
    <text evidence="3">Belongs to the universal ribosomal protein uS7 family.</text>
</comment>
<dbReference type="Pfam" id="PF03105">
    <property type="entry name" value="SPX"/>
    <property type="match status" value="2"/>
</dbReference>
<dbReference type="Pfam" id="PF00177">
    <property type="entry name" value="Ribosomal_S7"/>
    <property type="match status" value="1"/>
</dbReference>